<dbReference type="AlphaFoldDB" id="A0AAN8QBX6"/>
<feature type="compositionally biased region" description="Low complexity" evidence="4">
    <location>
        <begin position="221"/>
        <end position="239"/>
    </location>
</feature>
<dbReference type="GO" id="GO:1904825">
    <property type="term" value="P:protein localization to microtubule plus-end"/>
    <property type="evidence" value="ECO:0007669"/>
    <property type="project" value="TreeGrafter"/>
</dbReference>
<reference evidence="6 7" key="1">
    <citation type="submission" date="2021-04" db="EMBL/GenBank/DDBJ databases">
        <authorList>
            <person name="De Guttry C."/>
            <person name="Zahm M."/>
            <person name="Klopp C."/>
            <person name="Cabau C."/>
            <person name="Louis A."/>
            <person name="Berthelot C."/>
            <person name="Parey E."/>
            <person name="Roest Crollius H."/>
            <person name="Montfort J."/>
            <person name="Robinson-Rechavi M."/>
            <person name="Bucao C."/>
            <person name="Bouchez O."/>
            <person name="Gislard M."/>
            <person name="Lluch J."/>
            <person name="Milhes M."/>
            <person name="Lampietro C."/>
            <person name="Lopez Roques C."/>
            <person name="Donnadieu C."/>
            <person name="Braasch I."/>
            <person name="Desvignes T."/>
            <person name="Postlethwait J."/>
            <person name="Bobe J."/>
            <person name="Wedekind C."/>
            <person name="Guiguen Y."/>
        </authorList>
    </citation>
    <scope>NUCLEOTIDE SEQUENCE [LARGE SCALE GENOMIC DNA]</scope>
    <source>
        <strain evidence="6">Cs_M1</strain>
        <tissue evidence="6">Blood</tissue>
    </source>
</reference>
<name>A0AAN8QBX6_9TELE</name>
<dbReference type="GO" id="GO:0005884">
    <property type="term" value="C:actin filament"/>
    <property type="evidence" value="ECO:0007669"/>
    <property type="project" value="TreeGrafter"/>
</dbReference>
<dbReference type="GO" id="GO:0001578">
    <property type="term" value="P:microtubule bundle formation"/>
    <property type="evidence" value="ECO:0007669"/>
    <property type="project" value="TreeGrafter"/>
</dbReference>
<dbReference type="InterPro" id="IPR003108">
    <property type="entry name" value="GAR_dom"/>
</dbReference>
<evidence type="ECO:0000259" key="5">
    <source>
        <dbReference type="PROSITE" id="PS51460"/>
    </source>
</evidence>
<feature type="compositionally biased region" description="Polar residues" evidence="4">
    <location>
        <begin position="191"/>
        <end position="200"/>
    </location>
</feature>
<dbReference type="Pfam" id="PF02187">
    <property type="entry name" value="GAS2"/>
    <property type="match status" value="1"/>
</dbReference>
<comment type="subcellular location">
    <subcellularLocation>
        <location evidence="1">Cytoplasm</location>
        <location evidence="1">Cytoskeleton</location>
    </subcellularLocation>
</comment>
<dbReference type="GO" id="GO:0035371">
    <property type="term" value="C:microtubule plus-end"/>
    <property type="evidence" value="ECO:0007669"/>
    <property type="project" value="TreeGrafter"/>
</dbReference>
<organism evidence="6 7">
    <name type="scientific">Coregonus suidteri</name>
    <dbReference type="NCBI Taxonomy" id="861788"/>
    <lineage>
        <taxon>Eukaryota</taxon>
        <taxon>Metazoa</taxon>
        <taxon>Chordata</taxon>
        <taxon>Craniata</taxon>
        <taxon>Vertebrata</taxon>
        <taxon>Euteleostomi</taxon>
        <taxon>Actinopterygii</taxon>
        <taxon>Neopterygii</taxon>
        <taxon>Teleostei</taxon>
        <taxon>Protacanthopterygii</taxon>
        <taxon>Salmoniformes</taxon>
        <taxon>Salmonidae</taxon>
        <taxon>Coregoninae</taxon>
        <taxon>Coregonus</taxon>
    </lineage>
</organism>
<dbReference type="EMBL" id="JAGTTL010000626">
    <property type="protein sequence ID" value="KAK6285215.1"/>
    <property type="molecule type" value="Genomic_DNA"/>
</dbReference>
<evidence type="ECO:0000256" key="2">
    <source>
        <dbReference type="ARBA" id="ARBA00022490"/>
    </source>
</evidence>
<dbReference type="GO" id="GO:0031110">
    <property type="term" value="P:regulation of microtubule polymerization or depolymerization"/>
    <property type="evidence" value="ECO:0007669"/>
    <property type="project" value="TreeGrafter"/>
</dbReference>
<evidence type="ECO:0000313" key="7">
    <source>
        <dbReference type="Proteomes" id="UP001356427"/>
    </source>
</evidence>
<dbReference type="PANTHER" id="PTHR46756:SF18">
    <property type="entry name" value="GAS2-LIKE PROTEIN PICKLED EGGS"/>
    <property type="match status" value="1"/>
</dbReference>
<comment type="caution">
    <text evidence="6">The sequence shown here is derived from an EMBL/GenBank/DDBJ whole genome shotgun (WGS) entry which is preliminary data.</text>
</comment>
<sequence>VTRQVAQCKCAKRFQVEQIGENKYRFFLGNQFGDSQQLRLVRILRSTVMVRVGGGWMALDEFLVKNDPCRARGRTNLELREKFILPEGASQGLAAFRSRGRRSKPGSRTASPTRSSSSASHSAHSCASLPSAPATPTASSRSSNSRGYAKPWLAHSKTPTPTKCQSCPDHGHTTPGHEGAVSGSKLKRPTFHSSRGSLTGENGGATPIATKPGRTDPKRTPSGASGPASRAGSRAGSRASSRRGSDASDASELLETRSACSDTSDTPRRTGAAKPSKIPTISKKAPSPKTPTSGKK</sequence>
<dbReference type="GO" id="GO:0001725">
    <property type="term" value="C:stress fiber"/>
    <property type="evidence" value="ECO:0007669"/>
    <property type="project" value="TreeGrafter"/>
</dbReference>
<feature type="region of interest" description="Disordered" evidence="4">
    <location>
        <begin position="94"/>
        <end position="296"/>
    </location>
</feature>
<keyword evidence="2" id="KW-0963">Cytoplasm</keyword>
<keyword evidence="7" id="KW-1185">Reference proteome</keyword>
<dbReference type="GO" id="GO:0008093">
    <property type="term" value="F:cytoskeletal anchor activity"/>
    <property type="evidence" value="ECO:0007669"/>
    <property type="project" value="TreeGrafter"/>
</dbReference>
<dbReference type="GO" id="GO:0051764">
    <property type="term" value="P:actin crosslink formation"/>
    <property type="evidence" value="ECO:0007669"/>
    <property type="project" value="TreeGrafter"/>
</dbReference>
<dbReference type="Proteomes" id="UP001356427">
    <property type="component" value="Unassembled WGS sequence"/>
</dbReference>
<evidence type="ECO:0000256" key="1">
    <source>
        <dbReference type="ARBA" id="ARBA00004245"/>
    </source>
</evidence>
<protein>
    <recommendedName>
        <fullName evidence="5">GAR domain-containing protein</fullName>
    </recommendedName>
</protein>
<dbReference type="SMART" id="SM00243">
    <property type="entry name" value="GAS2"/>
    <property type="match status" value="1"/>
</dbReference>
<keyword evidence="3" id="KW-0206">Cytoskeleton</keyword>
<dbReference type="PROSITE" id="PS51460">
    <property type="entry name" value="GAR"/>
    <property type="match status" value="1"/>
</dbReference>
<evidence type="ECO:0000256" key="4">
    <source>
        <dbReference type="SAM" id="MobiDB-lite"/>
    </source>
</evidence>
<proteinExistence type="predicted"/>
<accession>A0AAN8QBX6</accession>
<dbReference type="SUPFAM" id="SSF143575">
    <property type="entry name" value="GAS2 domain-like"/>
    <property type="match status" value="1"/>
</dbReference>
<feature type="compositionally biased region" description="Low complexity" evidence="4">
    <location>
        <begin position="106"/>
        <end position="145"/>
    </location>
</feature>
<evidence type="ECO:0000256" key="3">
    <source>
        <dbReference type="ARBA" id="ARBA00023212"/>
    </source>
</evidence>
<gene>
    <name evidence="6" type="ORF">J4Q44_G00389570</name>
</gene>
<dbReference type="FunFam" id="3.30.920.20:FF:000001">
    <property type="entry name" value="Microtubule-actin cross-linking factor 1"/>
    <property type="match status" value="1"/>
</dbReference>
<dbReference type="GO" id="GO:0008017">
    <property type="term" value="F:microtubule binding"/>
    <property type="evidence" value="ECO:0007669"/>
    <property type="project" value="InterPro"/>
</dbReference>
<dbReference type="InterPro" id="IPR036534">
    <property type="entry name" value="GAR_dom_sf"/>
</dbReference>
<evidence type="ECO:0000313" key="6">
    <source>
        <dbReference type="EMBL" id="KAK6285215.1"/>
    </source>
</evidence>
<feature type="non-terminal residue" evidence="6">
    <location>
        <position position="1"/>
    </location>
</feature>
<dbReference type="Gene3D" id="3.30.920.20">
    <property type="entry name" value="Gas2-like domain"/>
    <property type="match status" value="1"/>
</dbReference>
<dbReference type="GO" id="GO:0005737">
    <property type="term" value="C:cytoplasm"/>
    <property type="evidence" value="ECO:0007669"/>
    <property type="project" value="TreeGrafter"/>
</dbReference>
<dbReference type="GO" id="GO:0051015">
    <property type="term" value="F:actin filament binding"/>
    <property type="evidence" value="ECO:0007669"/>
    <property type="project" value="TreeGrafter"/>
</dbReference>
<feature type="domain" description="GAR" evidence="5">
    <location>
        <begin position="1"/>
        <end position="70"/>
    </location>
</feature>
<dbReference type="PANTHER" id="PTHR46756">
    <property type="entry name" value="TRANSGELIN"/>
    <property type="match status" value="1"/>
</dbReference>